<dbReference type="AlphaFoldDB" id="G0PG30"/>
<dbReference type="GO" id="GO:0003677">
    <property type="term" value="F:DNA binding"/>
    <property type="evidence" value="ECO:0007669"/>
    <property type="project" value="UniProtKB-KW"/>
</dbReference>
<sequence length="458" mass="50359">MAIPLTLADALLTIPIIEAPNFNATFFGSQQATQAAFVSTAALEEMKNRPPAPPQPPAPSAKKNDSDEEMEVGEEGQVRTPKRRLNYTLEFKNKVIQYAERTNNCQAAIKYQVPRQCIQRWRQIKPELEELMQGTPHSSKKKRLGGGGRPLKNVELDEKLDLWLKAKIRERGTKITGKMIKEYAISIAGNDSFKASNGWLQRFMIRHGLAAPPPPRNAPPTPEESPRSSPEPTEPEDVDPPIAERKSTRNRRKTTKHSPESTNRRTSLRNQKPVGVASEEGVAVPEALRFDDNMTQFMEAYRSAGGNPEDAEVVALLATLHHERGAGPARGAEPTSNGAALRDVRKEEPIKEAEPVVPAVKDERAELPARTVKDEGAEPRNGAELPARTAKDERAELPAKTVKDERAEPATKKKEAEPRGPPAKKRAEPEEVGDTDSSTSSTDDDDTSSSSSDSSDEE</sequence>
<dbReference type="InParanoid" id="G0PG30"/>
<evidence type="ECO:0000256" key="2">
    <source>
        <dbReference type="ARBA" id="ARBA00023125"/>
    </source>
</evidence>
<feature type="domain" description="HTH CENPB-type" evidence="4">
    <location>
        <begin position="144"/>
        <end position="213"/>
    </location>
</feature>
<dbReference type="Pfam" id="PF09607">
    <property type="entry name" value="BrkDBD"/>
    <property type="match status" value="1"/>
</dbReference>
<accession>G0PG30</accession>
<dbReference type="OrthoDB" id="5874990at2759"/>
<keyword evidence="2" id="KW-0238">DNA-binding</keyword>
<feature type="region of interest" description="Disordered" evidence="3">
    <location>
        <begin position="44"/>
        <end position="79"/>
    </location>
</feature>
<proteinExistence type="predicted"/>
<dbReference type="STRING" id="135651.G0PG30"/>
<protein>
    <recommendedName>
        <fullName evidence="4">HTH CENPB-type domain-containing protein</fullName>
    </recommendedName>
</protein>
<feature type="compositionally biased region" description="Pro residues" evidence="3">
    <location>
        <begin position="50"/>
        <end position="59"/>
    </location>
</feature>
<comment type="subcellular location">
    <subcellularLocation>
        <location evidence="1">Nucleus</location>
    </subcellularLocation>
</comment>
<feature type="compositionally biased region" description="Low complexity" evidence="3">
    <location>
        <begin position="448"/>
        <end position="458"/>
    </location>
</feature>
<organism evidence="6">
    <name type="scientific">Caenorhabditis brenneri</name>
    <name type="common">Nematode worm</name>
    <dbReference type="NCBI Taxonomy" id="135651"/>
    <lineage>
        <taxon>Eukaryota</taxon>
        <taxon>Metazoa</taxon>
        <taxon>Ecdysozoa</taxon>
        <taxon>Nematoda</taxon>
        <taxon>Chromadorea</taxon>
        <taxon>Rhabditida</taxon>
        <taxon>Rhabditina</taxon>
        <taxon>Rhabditomorpha</taxon>
        <taxon>Rhabditoidea</taxon>
        <taxon>Rhabditidae</taxon>
        <taxon>Peloderinae</taxon>
        <taxon>Caenorhabditis</taxon>
    </lineage>
</organism>
<dbReference type="GO" id="GO:0005634">
    <property type="term" value="C:nucleus"/>
    <property type="evidence" value="ECO:0007669"/>
    <property type="project" value="UniProtKB-SubCell"/>
</dbReference>
<keyword evidence="6" id="KW-1185">Reference proteome</keyword>
<evidence type="ECO:0000313" key="5">
    <source>
        <dbReference type="EMBL" id="EGT54691.1"/>
    </source>
</evidence>
<dbReference type="Proteomes" id="UP000008068">
    <property type="component" value="Unassembled WGS sequence"/>
</dbReference>
<dbReference type="SMART" id="SM00674">
    <property type="entry name" value="CENPB"/>
    <property type="match status" value="1"/>
</dbReference>
<feature type="region of interest" description="Disordered" evidence="3">
    <location>
        <begin position="324"/>
        <end position="458"/>
    </location>
</feature>
<dbReference type="SUPFAM" id="SSF46689">
    <property type="entry name" value="Homeodomain-like"/>
    <property type="match status" value="1"/>
</dbReference>
<evidence type="ECO:0000259" key="4">
    <source>
        <dbReference type="PROSITE" id="PS51253"/>
    </source>
</evidence>
<dbReference type="InterPro" id="IPR006600">
    <property type="entry name" value="HTH_CenpB_DNA-bd_dom"/>
</dbReference>
<reference evidence="6" key="1">
    <citation type="submission" date="2011-07" db="EMBL/GenBank/DDBJ databases">
        <authorList>
            <consortium name="Caenorhabditis brenneri Sequencing and Analysis Consortium"/>
            <person name="Wilson R.K."/>
        </authorList>
    </citation>
    <scope>NUCLEOTIDE SEQUENCE [LARGE SCALE GENOMIC DNA]</scope>
    <source>
        <strain evidence="6">PB2801</strain>
    </source>
</reference>
<dbReference type="Gene3D" id="1.10.10.60">
    <property type="entry name" value="Homeodomain-like"/>
    <property type="match status" value="2"/>
</dbReference>
<dbReference type="Pfam" id="PF03221">
    <property type="entry name" value="HTH_Tnp_Tc5"/>
    <property type="match status" value="1"/>
</dbReference>
<dbReference type="InterPro" id="IPR009057">
    <property type="entry name" value="Homeodomain-like_sf"/>
</dbReference>
<dbReference type="InterPro" id="IPR018586">
    <property type="entry name" value="Brinker_DNA-bd"/>
</dbReference>
<feature type="compositionally biased region" description="Pro residues" evidence="3">
    <location>
        <begin position="211"/>
        <end position="223"/>
    </location>
</feature>
<gene>
    <name evidence="5" type="ORF">CAEBREN_25611</name>
</gene>
<evidence type="ECO:0000256" key="3">
    <source>
        <dbReference type="SAM" id="MobiDB-lite"/>
    </source>
</evidence>
<evidence type="ECO:0000256" key="1">
    <source>
        <dbReference type="ARBA" id="ARBA00004123"/>
    </source>
</evidence>
<feature type="region of interest" description="Disordered" evidence="3">
    <location>
        <begin position="209"/>
        <end position="285"/>
    </location>
</feature>
<dbReference type="EMBL" id="GL380395">
    <property type="protein sequence ID" value="EGT54691.1"/>
    <property type="molecule type" value="Genomic_DNA"/>
</dbReference>
<dbReference type="HOGENOM" id="CLU_597491_0_0_1"/>
<evidence type="ECO:0000313" key="6">
    <source>
        <dbReference type="Proteomes" id="UP000008068"/>
    </source>
</evidence>
<feature type="compositionally biased region" description="Basic and acidic residues" evidence="3">
    <location>
        <begin position="342"/>
        <end position="378"/>
    </location>
</feature>
<feature type="compositionally biased region" description="Basic and acidic residues" evidence="3">
    <location>
        <begin position="389"/>
        <end position="418"/>
    </location>
</feature>
<dbReference type="PROSITE" id="PS51253">
    <property type="entry name" value="HTH_CENPB"/>
    <property type="match status" value="1"/>
</dbReference>
<dbReference type="eggNOG" id="KOG3105">
    <property type="taxonomic scope" value="Eukaryota"/>
</dbReference>
<name>G0PG30_CAEBE</name>